<evidence type="ECO:0000313" key="3">
    <source>
        <dbReference type="Proteomes" id="UP000298424"/>
    </source>
</evidence>
<dbReference type="Gene3D" id="1.10.10.10">
    <property type="entry name" value="Winged helix-like DNA-binding domain superfamily/Winged helix DNA-binding domain"/>
    <property type="match status" value="1"/>
</dbReference>
<dbReference type="SUPFAM" id="SSF46785">
    <property type="entry name" value="Winged helix' DNA-binding domain"/>
    <property type="match status" value="1"/>
</dbReference>
<dbReference type="Proteomes" id="UP000298424">
    <property type="component" value="Unassembled WGS sequence"/>
</dbReference>
<dbReference type="Pfam" id="PF03551">
    <property type="entry name" value="PadR"/>
    <property type="match status" value="1"/>
</dbReference>
<feature type="domain" description="Transcription regulator PadR N-terminal" evidence="1">
    <location>
        <begin position="38"/>
        <end position="83"/>
    </location>
</feature>
<proteinExistence type="predicted"/>
<dbReference type="RefSeq" id="WP_104195691.1">
    <property type="nucleotide sequence ID" value="NZ_SOGT01000008.1"/>
</dbReference>
<dbReference type="InterPro" id="IPR005149">
    <property type="entry name" value="Tscrpt_reg_PadR_N"/>
</dbReference>
<evidence type="ECO:0000313" key="2">
    <source>
        <dbReference type="EMBL" id="TFD26667.1"/>
    </source>
</evidence>
<keyword evidence="3" id="KW-1185">Reference proteome</keyword>
<organism evidence="2 3">
    <name type="scientific">Cryobacterium lyxosi</name>
    <dbReference type="NCBI Taxonomy" id="1259228"/>
    <lineage>
        <taxon>Bacteria</taxon>
        <taxon>Bacillati</taxon>
        <taxon>Actinomycetota</taxon>
        <taxon>Actinomycetes</taxon>
        <taxon>Micrococcales</taxon>
        <taxon>Microbacteriaceae</taxon>
        <taxon>Cryobacterium</taxon>
    </lineage>
</organism>
<dbReference type="InterPro" id="IPR036390">
    <property type="entry name" value="WH_DNA-bd_sf"/>
</dbReference>
<dbReference type="AlphaFoldDB" id="A0A4R8ZIN5"/>
<dbReference type="PANTHER" id="PTHR33169:SF14">
    <property type="entry name" value="TRANSCRIPTIONAL REGULATOR RV3488"/>
    <property type="match status" value="1"/>
</dbReference>
<gene>
    <name evidence="2" type="ORF">E3T27_07820</name>
</gene>
<reference evidence="2 3" key="1">
    <citation type="submission" date="2019-03" db="EMBL/GenBank/DDBJ databases">
        <title>Genomics of glacier-inhabiting Cryobacterium strains.</title>
        <authorList>
            <person name="Liu Q."/>
            <person name="Xin Y.-H."/>
        </authorList>
    </citation>
    <scope>NUCLEOTIDE SEQUENCE [LARGE SCALE GENOMIC DNA]</scope>
    <source>
        <strain evidence="2 3">TMT1-1</strain>
    </source>
</reference>
<sequence length="113" mass="11996">MVPLSRVTPATVDVLNVFLGGEAPIWGLLVVKKTGRPAGSVYPILERLEGSGWVTSNWEDDSERTGPRRRLYELTSDGAAAAREVVAAAELRGRARAVRVVAVPSEIAAGTLA</sequence>
<protein>
    <submittedName>
        <fullName evidence="2">PadR family transcriptional regulator</fullName>
    </submittedName>
</protein>
<dbReference type="OrthoDB" id="122286at2"/>
<dbReference type="PANTHER" id="PTHR33169">
    <property type="entry name" value="PADR-FAMILY TRANSCRIPTIONAL REGULATOR"/>
    <property type="match status" value="1"/>
</dbReference>
<comment type="caution">
    <text evidence="2">The sequence shown here is derived from an EMBL/GenBank/DDBJ whole genome shotgun (WGS) entry which is preliminary data.</text>
</comment>
<name>A0A4R8ZIN5_9MICO</name>
<evidence type="ECO:0000259" key="1">
    <source>
        <dbReference type="Pfam" id="PF03551"/>
    </source>
</evidence>
<dbReference type="InterPro" id="IPR036388">
    <property type="entry name" value="WH-like_DNA-bd_sf"/>
</dbReference>
<accession>A0A4R8ZIN5</accession>
<dbReference type="InterPro" id="IPR052509">
    <property type="entry name" value="Metal_resp_DNA-bind_regulator"/>
</dbReference>
<dbReference type="EMBL" id="SOGT01000008">
    <property type="protein sequence ID" value="TFD26667.1"/>
    <property type="molecule type" value="Genomic_DNA"/>
</dbReference>